<name>A0A1G2KEP7_9BACT</name>
<evidence type="ECO:0000313" key="3">
    <source>
        <dbReference type="Proteomes" id="UP000178574"/>
    </source>
</evidence>
<feature type="transmembrane region" description="Helical" evidence="1">
    <location>
        <begin position="12"/>
        <end position="37"/>
    </location>
</feature>
<protein>
    <submittedName>
        <fullName evidence="2">Uncharacterized protein</fullName>
    </submittedName>
</protein>
<comment type="caution">
    <text evidence="2">The sequence shown here is derived from an EMBL/GenBank/DDBJ whole genome shotgun (WGS) entry which is preliminary data.</text>
</comment>
<feature type="transmembrane region" description="Helical" evidence="1">
    <location>
        <begin position="43"/>
        <end position="65"/>
    </location>
</feature>
<feature type="transmembrane region" description="Helical" evidence="1">
    <location>
        <begin position="121"/>
        <end position="141"/>
    </location>
</feature>
<evidence type="ECO:0000313" key="2">
    <source>
        <dbReference type="EMBL" id="OGZ96991.1"/>
    </source>
</evidence>
<keyword evidence="1" id="KW-0472">Membrane</keyword>
<proteinExistence type="predicted"/>
<dbReference type="Proteomes" id="UP000178574">
    <property type="component" value="Unassembled WGS sequence"/>
</dbReference>
<keyword evidence="1" id="KW-1133">Transmembrane helix</keyword>
<accession>A0A1G2KEP7</accession>
<organism evidence="2 3">
    <name type="scientific">Candidatus Sungbacteria bacterium RIFCSPHIGHO2_01_FULL_50_25</name>
    <dbReference type="NCBI Taxonomy" id="1802265"/>
    <lineage>
        <taxon>Bacteria</taxon>
        <taxon>Candidatus Sungiibacteriota</taxon>
    </lineage>
</organism>
<gene>
    <name evidence="2" type="ORF">A2847_00725</name>
</gene>
<reference evidence="2 3" key="1">
    <citation type="journal article" date="2016" name="Nat. Commun.">
        <title>Thousands of microbial genomes shed light on interconnected biogeochemical processes in an aquifer system.</title>
        <authorList>
            <person name="Anantharaman K."/>
            <person name="Brown C.T."/>
            <person name="Hug L.A."/>
            <person name="Sharon I."/>
            <person name="Castelle C.J."/>
            <person name="Probst A.J."/>
            <person name="Thomas B.C."/>
            <person name="Singh A."/>
            <person name="Wilkins M.J."/>
            <person name="Karaoz U."/>
            <person name="Brodie E.L."/>
            <person name="Williams K.H."/>
            <person name="Hubbard S.S."/>
            <person name="Banfield J.F."/>
        </authorList>
    </citation>
    <scope>NUCLEOTIDE SEQUENCE [LARGE SCALE GENOMIC DNA]</scope>
</reference>
<keyword evidence="1" id="KW-0812">Transmembrane</keyword>
<evidence type="ECO:0000256" key="1">
    <source>
        <dbReference type="SAM" id="Phobius"/>
    </source>
</evidence>
<dbReference type="AlphaFoldDB" id="A0A1G2KEP7"/>
<sequence>MSDTIYLRSFLYGIAASAILLGVYFGVLTLVSGWSFAQNEFTSFWYFIVSLAVGFGIQIGLYTYLKELIKGGQGSGKILGLTATTSTATMISCCTHYLANLLPILGVAGVVTFVTQYQRELFWVGLLFNLGGIAYMAHRIFSFRRLSL</sequence>
<feature type="transmembrane region" description="Helical" evidence="1">
    <location>
        <begin position="97"/>
        <end position="115"/>
    </location>
</feature>
<dbReference type="EMBL" id="MHQD01000002">
    <property type="protein sequence ID" value="OGZ96991.1"/>
    <property type="molecule type" value="Genomic_DNA"/>
</dbReference>